<feature type="region of interest" description="Disordered" evidence="1">
    <location>
        <begin position="552"/>
        <end position="578"/>
    </location>
</feature>
<feature type="domain" description="PapC-like C-terminal" evidence="3">
    <location>
        <begin position="732"/>
        <end position="791"/>
    </location>
</feature>
<dbReference type="InterPro" id="IPR000015">
    <property type="entry name" value="Fimb_usher"/>
</dbReference>
<gene>
    <name evidence="4" type="ORF">D3H34_13140</name>
</gene>
<dbReference type="AlphaFoldDB" id="A0A9X8D5Q4"/>
<dbReference type="PANTHER" id="PTHR30451:SF5">
    <property type="entry name" value="SLR0019 PROTEIN"/>
    <property type="match status" value="1"/>
</dbReference>
<accession>A0A9X8D5Q4</accession>
<dbReference type="PANTHER" id="PTHR30451">
    <property type="entry name" value="OUTER MEMBRANE USHER PROTEIN"/>
    <property type="match status" value="1"/>
</dbReference>
<dbReference type="InterPro" id="IPR025949">
    <property type="entry name" value="PapC-like_C"/>
</dbReference>
<proteinExistence type="predicted"/>
<protein>
    <submittedName>
        <fullName evidence="4">Fimbrial biogenesis outer membrane usher protein</fullName>
    </submittedName>
</protein>
<dbReference type="GO" id="GO:0009279">
    <property type="term" value="C:cell outer membrane"/>
    <property type="evidence" value="ECO:0007669"/>
    <property type="project" value="TreeGrafter"/>
</dbReference>
<organism evidence="4 5">
    <name type="scientific">Acidovorax cavernicola</name>
    <dbReference type="NCBI Taxonomy" id="1675792"/>
    <lineage>
        <taxon>Bacteria</taxon>
        <taxon>Pseudomonadati</taxon>
        <taxon>Pseudomonadota</taxon>
        <taxon>Betaproteobacteria</taxon>
        <taxon>Burkholderiales</taxon>
        <taxon>Comamonadaceae</taxon>
        <taxon>Acidovorax</taxon>
    </lineage>
</organism>
<dbReference type="OrthoDB" id="8587at2"/>
<evidence type="ECO:0000259" key="3">
    <source>
        <dbReference type="Pfam" id="PF13953"/>
    </source>
</evidence>
<evidence type="ECO:0000313" key="4">
    <source>
        <dbReference type="EMBL" id="RIX80282.1"/>
    </source>
</evidence>
<dbReference type="InterPro" id="IPR042186">
    <property type="entry name" value="FimD_plug_dom"/>
</dbReference>
<dbReference type="Gene3D" id="2.60.40.3110">
    <property type="match status" value="1"/>
</dbReference>
<dbReference type="Proteomes" id="UP000265619">
    <property type="component" value="Unassembled WGS sequence"/>
</dbReference>
<evidence type="ECO:0000313" key="5">
    <source>
        <dbReference type="Proteomes" id="UP000265619"/>
    </source>
</evidence>
<dbReference type="InterPro" id="IPR043142">
    <property type="entry name" value="PapC-like_C_sf"/>
</dbReference>
<dbReference type="Gene3D" id="2.60.40.2070">
    <property type="match status" value="1"/>
</dbReference>
<feature type="region of interest" description="Disordered" evidence="1">
    <location>
        <begin position="413"/>
        <end position="433"/>
    </location>
</feature>
<dbReference type="Gene3D" id="2.60.40.2610">
    <property type="entry name" value="Outer membrane usher protein FimD, plug domain"/>
    <property type="match status" value="1"/>
</dbReference>
<dbReference type="Pfam" id="PF13953">
    <property type="entry name" value="PapC_C"/>
    <property type="match status" value="1"/>
</dbReference>
<dbReference type="GO" id="GO:0015473">
    <property type="term" value="F:fimbrial usher porin activity"/>
    <property type="evidence" value="ECO:0007669"/>
    <property type="project" value="InterPro"/>
</dbReference>
<dbReference type="EMBL" id="QXMN01000013">
    <property type="protein sequence ID" value="RIX80282.1"/>
    <property type="molecule type" value="Genomic_DNA"/>
</dbReference>
<evidence type="ECO:0000256" key="2">
    <source>
        <dbReference type="SAM" id="SignalP"/>
    </source>
</evidence>
<evidence type="ECO:0000256" key="1">
    <source>
        <dbReference type="SAM" id="MobiDB-lite"/>
    </source>
</evidence>
<feature type="chain" id="PRO_5040780362" evidence="2">
    <location>
        <begin position="40"/>
        <end position="808"/>
    </location>
</feature>
<name>A0A9X8D5Q4_9BURK</name>
<sequence>MAEPRSPTLRRWRAERSVHAARALLALLALAPTVSSAQATPAAPAASTAPGAMALYLEVTLNGTARGLHPFHMQGGALRASRAVLRELGFDPPEGGTDGIALQDLPGVVVSYDATRQQLSLTAPLAMLRLPTATVGQATPAAQPLSTSTGLLLNYDLYGTQGAGRNASLSAFGELRAFRGNSVLSNTWLVQRTRGDTGWKDQSVRMDSTWSLSFPDDLLTLRVGDTFTGAVSWSRATRIGGIQLARNFGLQPYRQTAPLPSFIGSATLPSDVELFIDGIRQYSGQVPAGPFQLNTLPRINSTGNAQVVVTDALGRATTLSFALFDSSRLLAPGLSDWTVDLGVVRRNYGLRSFDYGRQPVLTGTWRRGISDSFTLEAHGEATHGLVLAGAGGVWQLGAAGTLSAALSGSRHDAHDAHGADDANGSRSRGGTQTSLGYLWRQDRLSIGLNGTRTQGDYRDVATAYGSAPAKGSASASIGYDAGGFGNVSFSYLYLRPAAQSASRYVSMNWFRSLGRATSISVGMNQNLDKRSDRGVFVSLSWSWDTSSNLSASVQRSGDQKTMGTVSAQHSPSGEGGWGWRATARTGGDITGGQAEINYLGPYGSAQAGVSDMGGSRASRYAYAGASGSLVLMGGGVLAARRIDNAFAVVDTDGVPDVPVKLENRPVGRTDSRGLLLVVPVNAYQNNKLAIDPMELPADMRIERAETLITPADRSGARARFGITPVRAAHVALLDVQGQPLPLGSRVQVNGQAGGGAVVGYDGWVYLDTLDVRNTLAVRTPDGAACRAQFTWQRPDGGGVQKERLTCVP</sequence>
<comment type="caution">
    <text evidence="4">The sequence shown here is derived from an EMBL/GenBank/DDBJ whole genome shotgun (WGS) entry which is preliminary data.</text>
</comment>
<feature type="compositionally biased region" description="Polar residues" evidence="1">
    <location>
        <begin position="552"/>
        <end position="571"/>
    </location>
</feature>
<keyword evidence="2" id="KW-0732">Signal</keyword>
<dbReference type="GO" id="GO:0009297">
    <property type="term" value="P:pilus assembly"/>
    <property type="evidence" value="ECO:0007669"/>
    <property type="project" value="InterPro"/>
</dbReference>
<keyword evidence="5" id="KW-1185">Reference proteome</keyword>
<reference evidence="4 5" key="1">
    <citation type="submission" date="2018-09" db="EMBL/GenBank/DDBJ databases">
        <title>Acidovorax cavernicola nov. sp. isolated from Gruta de las Maravillas (Aracena, Spain).</title>
        <authorList>
            <person name="Jurado V."/>
            <person name="Gutierrez-Patricio S."/>
            <person name="Gonzalez-Pimentel J.L."/>
            <person name="Miller A.Z."/>
            <person name="Laiz L."/>
            <person name="Saiz-Jimenez C."/>
        </authorList>
    </citation>
    <scope>NUCLEOTIDE SEQUENCE [LARGE SCALE GENOMIC DNA]</scope>
    <source>
        <strain evidence="4 5">1011MAR4D40.2</strain>
    </source>
</reference>
<dbReference type="Pfam" id="PF00577">
    <property type="entry name" value="Usher"/>
    <property type="match status" value="1"/>
</dbReference>
<feature type="compositionally biased region" description="Polar residues" evidence="1">
    <location>
        <begin position="424"/>
        <end position="433"/>
    </location>
</feature>
<feature type="signal peptide" evidence="2">
    <location>
        <begin position="1"/>
        <end position="39"/>
    </location>
</feature>